<keyword evidence="1" id="KW-0472">Membrane</keyword>
<name>A0ABP5DZQ9_9MICO</name>
<dbReference type="EMBL" id="BAAAOH010000001">
    <property type="protein sequence ID" value="GAA1988331.1"/>
    <property type="molecule type" value="Genomic_DNA"/>
</dbReference>
<evidence type="ECO:0000313" key="2">
    <source>
        <dbReference type="EMBL" id="GAA1988331.1"/>
    </source>
</evidence>
<sequence length="184" mass="19165">MSTESSAEKSAINGIRTALGVGGVLAVIVGILILAWPGKTAAVVAAIIAIYAIAAGLVYAGLGIFTRNRGGWSRIGHIALGVLFVIAGVVAFANLQQTTAWLAVFLGILVGIMWIVEGIVSLSTLGDARSKVWSIIFAIISIIAGLVLLFSPLWGAAVLWWLLGIALVVLGIINIVRAFTFRGE</sequence>
<feature type="transmembrane region" description="Helical" evidence="1">
    <location>
        <begin position="101"/>
        <end position="120"/>
    </location>
</feature>
<dbReference type="PANTHER" id="PTHR34989">
    <property type="entry name" value="PROTEIN HDED"/>
    <property type="match status" value="1"/>
</dbReference>
<keyword evidence="1" id="KW-0812">Transmembrane</keyword>
<gene>
    <name evidence="2" type="ORF">GCM10009777_24060</name>
</gene>
<comment type="caution">
    <text evidence="2">The sequence shown here is derived from an EMBL/GenBank/DDBJ whole genome shotgun (WGS) entry which is preliminary data.</text>
</comment>
<dbReference type="RefSeq" id="WP_344062353.1">
    <property type="nucleotide sequence ID" value="NZ_BAAAOH010000001.1"/>
</dbReference>
<proteinExistence type="predicted"/>
<protein>
    <submittedName>
        <fullName evidence="2">HdeD family acid-resistance protein</fullName>
    </submittedName>
</protein>
<dbReference type="Proteomes" id="UP001500326">
    <property type="component" value="Unassembled WGS sequence"/>
</dbReference>
<feature type="transmembrane region" description="Helical" evidence="1">
    <location>
        <begin position="77"/>
        <end position="95"/>
    </location>
</feature>
<evidence type="ECO:0000313" key="3">
    <source>
        <dbReference type="Proteomes" id="UP001500326"/>
    </source>
</evidence>
<dbReference type="InterPro" id="IPR005325">
    <property type="entry name" value="DUF308_memb"/>
</dbReference>
<dbReference type="PANTHER" id="PTHR34989:SF1">
    <property type="entry name" value="PROTEIN HDED"/>
    <property type="match status" value="1"/>
</dbReference>
<keyword evidence="3" id="KW-1185">Reference proteome</keyword>
<accession>A0ABP5DZQ9</accession>
<feature type="transmembrane region" description="Helical" evidence="1">
    <location>
        <begin position="132"/>
        <end position="153"/>
    </location>
</feature>
<feature type="transmembrane region" description="Helical" evidence="1">
    <location>
        <begin position="12"/>
        <end position="36"/>
    </location>
</feature>
<dbReference type="Pfam" id="PF03729">
    <property type="entry name" value="DUF308"/>
    <property type="match status" value="2"/>
</dbReference>
<feature type="transmembrane region" description="Helical" evidence="1">
    <location>
        <begin position="42"/>
        <end position="65"/>
    </location>
</feature>
<dbReference type="InterPro" id="IPR052712">
    <property type="entry name" value="Acid_resist_chaperone_HdeD"/>
</dbReference>
<keyword evidence="1" id="KW-1133">Transmembrane helix</keyword>
<reference evidence="3" key="1">
    <citation type="journal article" date="2019" name="Int. J. Syst. Evol. Microbiol.">
        <title>The Global Catalogue of Microorganisms (GCM) 10K type strain sequencing project: providing services to taxonomists for standard genome sequencing and annotation.</title>
        <authorList>
            <consortium name="The Broad Institute Genomics Platform"/>
            <consortium name="The Broad Institute Genome Sequencing Center for Infectious Disease"/>
            <person name="Wu L."/>
            <person name="Ma J."/>
        </authorList>
    </citation>
    <scope>NUCLEOTIDE SEQUENCE [LARGE SCALE GENOMIC DNA]</scope>
    <source>
        <strain evidence="3">JCM 14902</strain>
    </source>
</reference>
<feature type="transmembrane region" description="Helical" evidence="1">
    <location>
        <begin position="159"/>
        <end position="179"/>
    </location>
</feature>
<evidence type="ECO:0000256" key="1">
    <source>
        <dbReference type="SAM" id="Phobius"/>
    </source>
</evidence>
<organism evidence="2 3">
    <name type="scientific">Microbacterium pumilum</name>
    <dbReference type="NCBI Taxonomy" id="344165"/>
    <lineage>
        <taxon>Bacteria</taxon>
        <taxon>Bacillati</taxon>
        <taxon>Actinomycetota</taxon>
        <taxon>Actinomycetes</taxon>
        <taxon>Micrococcales</taxon>
        <taxon>Microbacteriaceae</taxon>
        <taxon>Microbacterium</taxon>
    </lineage>
</organism>